<dbReference type="InterPro" id="IPR027304">
    <property type="entry name" value="Trigger_fact/SurA_dom_sf"/>
</dbReference>
<dbReference type="SUPFAM" id="SSF109998">
    <property type="entry name" value="Triger factor/SurA peptide-binding domain-like"/>
    <property type="match status" value="1"/>
</dbReference>
<keyword evidence="2" id="KW-0472">Membrane</keyword>
<evidence type="ECO:0000256" key="2">
    <source>
        <dbReference type="SAM" id="Phobius"/>
    </source>
</evidence>
<organism evidence="3 4">
    <name type="scientific">Candidatus Woesebacteria bacterium RIFCSPHIGHO2_02_FULL_39_13</name>
    <dbReference type="NCBI Taxonomy" id="1802505"/>
    <lineage>
        <taxon>Bacteria</taxon>
        <taxon>Candidatus Woeseibacteriota</taxon>
    </lineage>
</organism>
<name>A0A1F7Z294_9BACT</name>
<sequence>MRISKAKIRNILNREIKVRVLLKIASTLFAVLILWSLYKKGVVAPVFINGQPVTFGEILKLVQDRGGPKNALDRLIVEKIVEFEAKKRNIVVKKEEIEAEILRTERKALENGKTLTQLLKESDQTIEDLEKNVKLRITIYKIIAKDVDVTEEEIDAEINRNKDLYKGREQEQIRQEVKELLLSQKYEQLYESYYVEAKANTNFDFFIRF</sequence>
<feature type="coiled-coil region" evidence="1">
    <location>
        <begin position="80"/>
        <end position="132"/>
    </location>
</feature>
<keyword evidence="2" id="KW-1133">Transmembrane helix</keyword>
<comment type="caution">
    <text evidence="3">The sequence shown here is derived from an EMBL/GenBank/DDBJ whole genome shotgun (WGS) entry which is preliminary data.</text>
</comment>
<evidence type="ECO:0000256" key="1">
    <source>
        <dbReference type="SAM" id="Coils"/>
    </source>
</evidence>
<dbReference type="Proteomes" id="UP000177169">
    <property type="component" value="Unassembled WGS sequence"/>
</dbReference>
<gene>
    <name evidence="3" type="ORF">A3D01_06150</name>
</gene>
<protein>
    <recommendedName>
        <fullName evidence="5">SurA N-terminal domain-containing protein</fullName>
    </recommendedName>
</protein>
<dbReference type="Gene3D" id="1.10.4030.10">
    <property type="entry name" value="Porin chaperone SurA, peptide-binding domain"/>
    <property type="match status" value="1"/>
</dbReference>
<keyword evidence="1" id="KW-0175">Coiled coil</keyword>
<evidence type="ECO:0000313" key="3">
    <source>
        <dbReference type="EMBL" id="OGM33702.1"/>
    </source>
</evidence>
<keyword evidence="2" id="KW-0812">Transmembrane</keyword>
<dbReference type="EMBL" id="MGGR01000015">
    <property type="protein sequence ID" value="OGM33702.1"/>
    <property type="molecule type" value="Genomic_DNA"/>
</dbReference>
<dbReference type="Pfam" id="PF13624">
    <property type="entry name" value="SurA_N_3"/>
    <property type="match status" value="1"/>
</dbReference>
<dbReference type="STRING" id="1802505.A3D01_06150"/>
<dbReference type="AlphaFoldDB" id="A0A1F7Z294"/>
<reference evidence="3 4" key="1">
    <citation type="journal article" date="2016" name="Nat. Commun.">
        <title>Thousands of microbial genomes shed light on interconnected biogeochemical processes in an aquifer system.</title>
        <authorList>
            <person name="Anantharaman K."/>
            <person name="Brown C.T."/>
            <person name="Hug L.A."/>
            <person name="Sharon I."/>
            <person name="Castelle C.J."/>
            <person name="Probst A.J."/>
            <person name="Thomas B.C."/>
            <person name="Singh A."/>
            <person name="Wilkins M.J."/>
            <person name="Karaoz U."/>
            <person name="Brodie E.L."/>
            <person name="Williams K.H."/>
            <person name="Hubbard S.S."/>
            <person name="Banfield J.F."/>
        </authorList>
    </citation>
    <scope>NUCLEOTIDE SEQUENCE [LARGE SCALE GENOMIC DNA]</scope>
</reference>
<feature type="transmembrane region" description="Helical" evidence="2">
    <location>
        <begin position="20"/>
        <end position="38"/>
    </location>
</feature>
<proteinExistence type="predicted"/>
<evidence type="ECO:0008006" key="5">
    <source>
        <dbReference type="Google" id="ProtNLM"/>
    </source>
</evidence>
<evidence type="ECO:0000313" key="4">
    <source>
        <dbReference type="Proteomes" id="UP000177169"/>
    </source>
</evidence>
<accession>A0A1F7Z294</accession>